<evidence type="ECO:0000313" key="3">
    <source>
        <dbReference type="Proteomes" id="UP001054837"/>
    </source>
</evidence>
<dbReference type="EMBL" id="BPLQ01007533">
    <property type="protein sequence ID" value="GIY30701.1"/>
    <property type="molecule type" value="Genomic_DNA"/>
</dbReference>
<evidence type="ECO:0000313" key="2">
    <source>
        <dbReference type="EMBL" id="GIY30701.1"/>
    </source>
</evidence>
<sequence>MRRINKIHVHKYYNRANLFQWKTGLRTPFLSLPIRRRQTKGENLRKRGWRATREPGSGGCGAQNVQVGNPCLQFCQADENNCTAPSTGQ</sequence>
<feature type="region of interest" description="Disordered" evidence="1">
    <location>
        <begin position="40"/>
        <end position="61"/>
    </location>
</feature>
<protein>
    <submittedName>
        <fullName evidence="2">Uncharacterized protein</fullName>
    </submittedName>
</protein>
<keyword evidence="3" id="KW-1185">Reference proteome</keyword>
<organism evidence="2 3">
    <name type="scientific">Caerostris darwini</name>
    <dbReference type="NCBI Taxonomy" id="1538125"/>
    <lineage>
        <taxon>Eukaryota</taxon>
        <taxon>Metazoa</taxon>
        <taxon>Ecdysozoa</taxon>
        <taxon>Arthropoda</taxon>
        <taxon>Chelicerata</taxon>
        <taxon>Arachnida</taxon>
        <taxon>Araneae</taxon>
        <taxon>Araneomorphae</taxon>
        <taxon>Entelegynae</taxon>
        <taxon>Araneoidea</taxon>
        <taxon>Araneidae</taxon>
        <taxon>Caerostris</taxon>
    </lineage>
</organism>
<evidence type="ECO:0000256" key="1">
    <source>
        <dbReference type="SAM" id="MobiDB-lite"/>
    </source>
</evidence>
<comment type="caution">
    <text evidence="2">The sequence shown here is derived from an EMBL/GenBank/DDBJ whole genome shotgun (WGS) entry which is preliminary data.</text>
</comment>
<dbReference type="AlphaFoldDB" id="A0AAV4SDH1"/>
<gene>
    <name evidence="2" type="ORF">CDAR_465461</name>
</gene>
<name>A0AAV4SDH1_9ARAC</name>
<accession>A0AAV4SDH1</accession>
<reference evidence="2 3" key="1">
    <citation type="submission" date="2021-06" db="EMBL/GenBank/DDBJ databases">
        <title>Caerostris darwini draft genome.</title>
        <authorList>
            <person name="Kono N."/>
            <person name="Arakawa K."/>
        </authorList>
    </citation>
    <scope>NUCLEOTIDE SEQUENCE [LARGE SCALE GENOMIC DNA]</scope>
</reference>
<proteinExistence type="predicted"/>
<dbReference type="Proteomes" id="UP001054837">
    <property type="component" value="Unassembled WGS sequence"/>
</dbReference>